<accession>A0AAD8VY88</accession>
<dbReference type="Pfam" id="PF12274">
    <property type="entry name" value="DUF3615"/>
    <property type="match status" value="1"/>
</dbReference>
<sequence length="178" mass="19891">MALYPNLMEELKHDRPCSSRKKLKREEPWQAPACARFALEHYNSMNQGEEHELVKAVGVHSFIWCGGWLHANFLARRKGASTCVELAPKYFFAELELNASGLHCASCVKIDSVESKNLGGCGVCPEKIIHPFAGVYHGAQPRHIRPNICGGCLLKEINPCQGRCPWTQSPERETCVLC</sequence>
<dbReference type="AlphaFoldDB" id="A0AAD8VY88"/>
<dbReference type="PANTHER" id="PTHR34710">
    <property type="entry name" value="OS03G0834100 PROTEIN"/>
    <property type="match status" value="1"/>
</dbReference>
<dbReference type="PANTHER" id="PTHR34710:SF15">
    <property type="entry name" value="OS03G0834100 PROTEIN"/>
    <property type="match status" value="1"/>
</dbReference>
<feature type="domain" description="DUF3615" evidence="1">
    <location>
        <begin position="36"/>
        <end position="131"/>
    </location>
</feature>
<evidence type="ECO:0000313" key="3">
    <source>
        <dbReference type="Proteomes" id="UP001231189"/>
    </source>
</evidence>
<gene>
    <name evidence="2" type="ORF">QYE76_026715</name>
</gene>
<evidence type="ECO:0000313" key="2">
    <source>
        <dbReference type="EMBL" id="KAK1621198.1"/>
    </source>
</evidence>
<dbReference type="InterPro" id="IPR022059">
    <property type="entry name" value="DUF3615"/>
</dbReference>
<dbReference type="Proteomes" id="UP001231189">
    <property type="component" value="Unassembled WGS sequence"/>
</dbReference>
<proteinExistence type="predicted"/>
<reference evidence="2" key="1">
    <citation type="submission" date="2023-07" db="EMBL/GenBank/DDBJ databases">
        <title>A chromosome-level genome assembly of Lolium multiflorum.</title>
        <authorList>
            <person name="Chen Y."/>
            <person name="Copetti D."/>
            <person name="Kolliker R."/>
            <person name="Studer B."/>
        </authorList>
    </citation>
    <scope>NUCLEOTIDE SEQUENCE</scope>
    <source>
        <strain evidence="2">02402/16</strain>
        <tissue evidence="2">Leaf</tissue>
    </source>
</reference>
<protein>
    <recommendedName>
        <fullName evidence="1">DUF3615 domain-containing protein</fullName>
    </recommendedName>
</protein>
<dbReference type="EMBL" id="JAUUTY010000006">
    <property type="protein sequence ID" value="KAK1621198.1"/>
    <property type="molecule type" value="Genomic_DNA"/>
</dbReference>
<comment type="caution">
    <text evidence="2">The sequence shown here is derived from an EMBL/GenBank/DDBJ whole genome shotgun (WGS) entry which is preliminary data.</text>
</comment>
<evidence type="ECO:0000259" key="1">
    <source>
        <dbReference type="Pfam" id="PF12274"/>
    </source>
</evidence>
<keyword evidence="3" id="KW-1185">Reference proteome</keyword>
<name>A0AAD8VY88_LOLMU</name>
<organism evidence="2 3">
    <name type="scientific">Lolium multiflorum</name>
    <name type="common">Italian ryegrass</name>
    <name type="synonym">Lolium perenne subsp. multiflorum</name>
    <dbReference type="NCBI Taxonomy" id="4521"/>
    <lineage>
        <taxon>Eukaryota</taxon>
        <taxon>Viridiplantae</taxon>
        <taxon>Streptophyta</taxon>
        <taxon>Embryophyta</taxon>
        <taxon>Tracheophyta</taxon>
        <taxon>Spermatophyta</taxon>
        <taxon>Magnoliopsida</taxon>
        <taxon>Liliopsida</taxon>
        <taxon>Poales</taxon>
        <taxon>Poaceae</taxon>
        <taxon>BOP clade</taxon>
        <taxon>Pooideae</taxon>
        <taxon>Poodae</taxon>
        <taxon>Poeae</taxon>
        <taxon>Poeae Chloroplast Group 2 (Poeae type)</taxon>
        <taxon>Loliodinae</taxon>
        <taxon>Loliinae</taxon>
        <taxon>Lolium</taxon>
    </lineage>
</organism>